<reference evidence="2" key="1">
    <citation type="journal article" date="2020" name="Nature">
        <title>Giant virus diversity and host interactions through global metagenomics.</title>
        <authorList>
            <person name="Schulz F."/>
            <person name="Roux S."/>
            <person name="Paez-Espino D."/>
            <person name="Jungbluth S."/>
            <person name="Walsh D.A."/>
            <person name="Denef V.J."/>
            <person name="McMahon K.D."/>
            <person name="Konstantinidis K.T."/>
            <person name="Eloe-Fadrosh E.A."/>
            <person name="Kyrpides N.C."/>
            <person name="Woyke T."/>
        </authorList>
    </citation>
    <scope>NUCLEOTIDE SEQUENCE</scope>
    <source>
        <strain evidence="2">GVMAG-M-3300023174-176</strain>
    </source>
</reference>
<name>A0A6C0DG55_9ZZZZ</name>
<protein>
    <submittedName>
        <fullName evidence="2">Uncharacterized protein</fullName>
    </submittedName>
</protein>
<feature type="transmembrane region" description="Helical" evidence="1">
    <location>
        <begin position="20"/>
        <end position="44"/>
    </location>
</feature>
<keyword evidence="1" id="KW-0472">Membrane</keyword>
<organism evidence="2">
    <name type="scientific">viral metagenome</name>
    <dbReference type="NCBI Taxonomy" id="1070528"/>
    <lineage>
        <taxon>unclassified sequences</taxon>
        <taxon>metagenomes</taxon>
        <taxon>organismal metagenomes</taxon>
    </lineage>
</organism>
<evidence type="ECO:0000256" key="1">
    <source>
        <dbReference type="SAM" id="Phobius"/>
    </source>
</evidence>
<sequence>MDLCQYKDALGVPDTGIHSYRLFGVAIIDVLFTVLGAALIAYFFRVSFGWTFIILFLAGTGFHRLFCVQTTIANLIGA</sequence>
<keyword evidence="1" id="KW-0812">Transmembrane</keyword>
<feature type="transmembrane region" description="Helical" evidence="1">
    <location>
        <begin position="50"/>
        <end position="76"/>
    </location>
</feature>
<dbReference type="EMBL" id="MN739613">
    <property type="protein sequence ID" value="QHT15483.1"/>
    <property type="molecule type" value="Genomic_DNA"/>
</dbReference>
<proteinExistence type="predicted"/>
<dbReference type="AlphaFoldDB" id="A0A6C0DG55"/>
<keyword evidence="1" id="KW-1133">Transmembrane helix</keyword>
<evidence type="ECO:0000313" key="2">
    <source>
        <dbReference type="EMBL" id="QHT15483.1"/>
    </source>
</evidence>
<accession>A0A6C0DG55</accession>